<dbReference type="STRING" id="933944.AN215_00440"/>
<dbReference type="PANTHER" id="PTHR43317">
    <property type="entry name" value="THERMOSPERMINE SYNTHASE ACAULIS5"/>
    <property type="match status" value="1"/>
</dbReference>
<dbReference type="OrthoDB" id="8221452at2"/>
<reference evidence="3 4" key="1">
    <citation type="journal article" date="2016" name="Front. Microbiol.">
        <title>Comparative Genomics Analysis of Streptomyces Species Reveals Their Adaptation to the Marine Environment and Their Diversity at the Genomic Level.</title>
        <authorList>
            <person name="Tian X."/>
            <person name="Zhang Z."/>
            <person name="Yang T."/>
            <person name="Chen M."/>
            <person name="Li J."/>
            <person name="Chen F."/>
            <person name="Yang J."/>
            <person name="Li W."/>
            <person name="Zhang B."/>
            <person name="Zhang Z."/>
            <person name="Wu J."/>
            <person name="Zhang C."/>
            <person name="Long L."/>
            <person name="Xiao J."/>
        </authorList>
    </citation>
    <scope>NUCLEOTIDE SEQUENCE [LARGE SCALE GENOMIC DNA]</scope>
    <source>
        <strain evidence="3 4">SCSIO 10390</strain>
    </source>
</reference>
<name>A0A1E7JVE2_9ACTN</name>
<dbReference type="AlphaFoldDB" id="A0A1E7JVE2"/>
<dbReference type="SUPFAM" id="SSF53335">
    <property type="entry name" value="S-adenosyl-L-methionine-dependent methyltransferases"/>
    <property type="match status" value="1"/>
</dbReference>
<dbReference type="EMBL" id="LJGT01000035">
    <property type="protein sequence ID" value="OEU94456.1"/>
    <property type="molecule type" value="Genomic_DNA"/>
</dbReference>
<gene>
    <name evidence="3" type="ORF">AN215_00440</name>
</gene>
<feature type="region of interest" description="Disordered" evidence="2">
    <location>
        <begin position="261"/>
        <end position="282"/>
    </location>
</feature>
<keyword evidence="4" id="KW-1185">Reference proteome</keyword>
<dbReference type="Proteomes" id="UP000176087">
    <property type="component" value="Unassembled WGS sequence"/>
</dbReference>
<dbReference type="InterPro" id="IPR029063">
    <property type="entry name" value="SAM-dependent_MTases_sf"/>
</dbReference>
<evidence type="ECO:0000256" key="1">
    <source>
        <dbReference type="ARBA" id="ARBA00023115"/>
    </source>
</evidence>
<proteinExistence type="predicted"/>
<keyword evidence="1" id="KW-0620">Polyamine biosynthesis</keyword>
<dbReference type="PANTHER" id="PTHR43317:SF1">
    <property type="entry name" value="THERMOSPERMINE SYNTHASE ACAULIS5"/>
    <property type="match status" value="1"/>
</dbReference>
<protein>
    <submittedName>
        <fullName evidence="3">Spermidine synthase-like protein</fullName>
    </submittedName>
</protein>
<evidence type="ECO:0000256" key="2">
    <source>
        <dbReference type="SAM" id="MobiDB-lite"/>
    </source>
</evidence>
<dbReference type="GO" id="GO:0006596">
    <property type="term" value="P:polyamine biosynthetic process"/>
    <property type="evidence" value="ECO:0007669"/>
    <property type="project" value="UniProtKB-KW"/>
</dbReference>
<dbReference type="PATRIC" id="fig|933944.5.peg.4898"/>
<dbReference type="NCBIfam" id="NF037959">
    <property type="entry name" value="MFS_SpdSyn"/>
    <property type="match status" value="1"/>
</dbReference>
<dbReference type="RefSeq" id="WP_070008701.1">
    <property type="nucleotide sequence ID" value="NZ_LJGS01000034.1"/>
</dbReference>
<comment type="caution">
    <text evidence="3">The sequence shown here is derived from an EMBL/GenBank/DDBJ whole genome shotgun (WGS) entry which is preliminary data.</text>
</comment>
<sequence>MNEEPIPVTRAVEGGTAKLLPDIDQEGGWLLTVDGAPQSYVDLGDATHLEFEYARRVAHVLDLAAEPGKALDVLHLGGGALTLPRYVAATRPGSRQRVADTDAALLGFVQEHLPLPPGADIALAAEDARDFLDASPAASADVVIADVYDGVHVPPHLTTVSCAQAAGHVLRESGVCVLNVADAAPFRFAASQVATFRTVFEHICVVAEPSVLRGRRFGNIVVAASHEPFPADALARRTASDAFPARVVHGAALDRLTEGAVPVGDGEAAPSPEPPEGAFTIG</sequence>
<evidence type="ECO:0000313" key="4">
    <source>
        <dbReference type="Proteomes" id="UP000176087"/>
    </source>
</evidence>
<evidence type="ECO:0000313" key="3">
    <source>
        <dbReference type="EMBL" id="OEU94456.1"/>
    </source>
</evidence>
<dbReference type="Gene3D" id="3.40.50.150">
    <property type="entry name" value="Vaccinia Virus protein VP39"/>
    <property type="match status" value="1"/>
</dbReference>
<organism evidence="3 4">
    <name type="scientific">Streptomyces abyssalis</name>
    <dbReference type="NCBI Taxonomy" id="933944"/>
    <lineage>
        <taxon>Bacteria</taxon>
        <taxon>Bacillati</taxon>
        <taxon>Actinomycetota</taxon>
        <taxon>Actinomycetes</taxon>
        <taxon>Kitasatosporales</taxon>
        <taxon>Streptomycetaceae</taxon>
        <taxon>Streptomyces</taxon>
    </lineage>
</organism>
<accession>A0A1E7JVE2</accession>